<organism evidence="3 4">
    <name type="scientific">Hevea brasiliensis</name>
    <name type="common">Para rubber tree</name>
    <name type="synonym">Siphonia brasiliensis</name>
    <dbReference type="NCBI Taxonomy" id="3981"/>
    <lineage>
        <taxon>Eukaryota</taxon>
        <taxon>Viridiplantae</taxon>
        <taxon>Streptophyta</taxon>
        <taxon>Embryophyta</taxon>
        <taxon>Tracheophyta</taxon>
        <taxon>Spermatophyta</taxon>
        <taxon>Magnoliopsida</taxon>
        <taxon>eudicotyledons</taxon>
        <taxon>Gunneridae</taxon>
        <taxon>Pentapetalae</taxon>
        <taxon>rosids</taxon>
        <taxon>fabids</taxon>
        <taxon>Malpighiales</taxon>
        <taxon>Euphorbiaceae</taxon>
        <taxon>Crotonoideae</taxon>
        <taxon>Micrandreae</taxon>
        <taxon>Hevea</taxon>
    </lineage>
</organism>
<dbReference type="EMBL" id="JAAGAX010000003">
    <property type="protein sequence ID" value="KAF2320812.1"/>
    <property type="molecule type" value="Genomic_DNA"/>
</dbReference>
<evidence type="ECO:0000313" key="4">
    <source>
        <dbReference type="Proteomes" id="UP000467840"/>
    </source>
</evidence>
<accession>A0A6A6N3Q3</accession>
<gene>
    <name evidence="3" type="ORF">GH714_031004</name>
</gene>
<evidence type="ECO:0000256" key="2">
    <source>
        <dbReference type="SAM" id="MobiDB-lite"/>
    </source>
</evidence>
<dbReference type="PANTHER" id="PTHR33526">
    <property type="entry name" value="OS07G0123800 PROTEIN"/>
    <property type="match status" value="1"/>
</dbReference>
<keyword evidence="4" id="KW-1185">Reference proteome</keyword>
<feature type="compositionally biased region" description="Low complexity" evidence="2">
    <location>
        <begin position="386"/>
        <end position="401"/>
    </location>
</feature>
<protein>
    <recommendedName>
        <fullName evidence="5">Retrotransposon gag domain-containing protein</fullName>
    </recommendedName>
</protein>
<dbReference type="Proteomes" id="UP000467840">
    <property type="component" value="Chromosome 10"/>
</dbReference>
<proteinExistence type="predicted"/>
<keyword evidence="1" id="KW-0175">Coiled coil</keyword>
<evidence type="ECO:0008006" key="5">
    <source>
        <dbReference type="Google" id="ProtNLM"/>
    </source>
</evidence>
<evidence type="ECO:0000256" key="1">
    <source>
        <dbReference type="SAM" id="Coils"/>
    </source>
</evidence>
<comment type="caution">
    <text evidence="3">The sequence shown here is derived from an EMBL/GenBank/DDBJ whole genome shotgun (WGS) entry which is preliminary data.</text>
</comment>
<name>A0A6A6N3Q3_HEVBR</name>
<dbReference type="PANTHER" id="PTHR33526:SF20">
    <property type="entry name" value="VQ DOMAIN-CONTAINING PROTEIN"/>
    <property type="match status" value="1"/>
</dbReference>
<dbReference type="AlphaFoldDB" id="A0A6A6N3Q3"/>
<feature type="region of interest" description="Disordered" evidence="2">
    <location>
        <begin position="386"/>
        <end position="415"/>
    </location>
</feature>
<feature type="compositionally biased region" description="Polar residues" evidence="2">
    <location>
        <begin position="203"/>
        <end position="215"/>
    </location>
</feature>
<feature type="coiled-coil region" evidence="1">
    <location>
        <begin position="145"/>
        <end position="187"/>
    </location>
</feature>
<feature type="region of interest" description="Disordered" evidence="2">
    <location>
        <begin position="196"/>
        <end position="215"/>
    </location>
</feature>
<evidence type="ECO:0000313" key="3">
    <source>
        <dbReference type="EMBL" id="KAF2320812.1"/>
    </source>
</evidence>
<reference evidence="3 4" key="1">
    <citation type="journal article" date="2020" name="Mol. Plant">
        <title>The Chromosome-Based Rubber Tree Genome Provides New Insights into Spurge Genome Evolution and Rubber Biosynthesis.</title>
        <authorList>
            <person name="Liu J."/>
            <person name="Shi C."/>
            <person name="Shi C.C."/>
            <person name="Li W."/>
            <person name="Zhang Q.J."/>
            <person name="Zhang Y."/>
            <person name="Li K."/>
            <person name="Lu H.F."/>
            <person name="Shi C."/>
            <person name="Zhu S.T."/>
            <person name="Xiao Z.Y."/>
            <person name="Nan H."/>
            <person name="Yue Y."/>
            <person name="Zhu X.G."/>
            <person name="Wu Y."/>
            <person name="Hong X.N."/>
            <person name="Fan G.Y."/>
            <person name="Tong Y."/>
            <person name="Zhang D."/>
            <person name="Mao C.L."/>
            <person name="Liu Y.L."/>
            <person name="Hao S.J."/>
            <person name="Liu W.Q."/>
            <person name="Lv M.Q."/>
            <person name="Zhang H.B."/>
            <person name="Liu Y."/>
            <person name="Hu-Tang G.R."/>
            <person name="Wang J.P."/>
            <person name="Wang J.H."/>
            <person name="Sun Y.H."/>
            <person name="Ni S.B."/>
            <person name="Chen W.B."/>
            <person name="Zhang X.C."/>
            <person name="Jiao Y.N."/>
            <person name="Eichler E.E."/>
            <person name="Li G.H."/>
            <person name="Liu X."/>
            <person name="Gao L.Z."/>
        </authorList>
    </citation>
    <scope>NUCLEOTIDE SEQUENCE [LARGE SCALE GENOMIC DNA]</scope>
    <source>
        <strain evidence="4">cv. GT1</strain>
        <tissue evidence="3">Leaf</tissue>
    </source>
</reference>
<sequence>MIRSKANKVSKLVQMTRAPISVMCKARNFYVKSMLKFAGSGEVGYGSIGGGTAQLPKSFSVNPSSAVDDEEFKKLLRLLSAKGISELETYLHCRESDGRSYSKGSSGMKRSYSFGVGKTGRIDGDRACSFREDDNEAKANLGNPFQELERRVMALMQEFEARQENLRKEAEQRNQKAMDEIKALLAGLSLQNMELASGKGSDGSASNQNVSSHKIRQSWGNSTKLEFPRFSGEGLEGWLLRVDYFFEVANVAADDRVKMAALHLEAITARFGSNAFEDPLADLRNLKQVSSLQDYLDAFDEIYPKAGIREDQALSFFLSGLVDELQMPVRMFKPSTLAEAYSLARLQEITVAAIQNKPKPSVKPASYNYLPLSRITTQIQTNKPTITTTSTSKEQPGLLPLPSLPKPPAVPAKNSKITDKDMDERRAKGLCFWCEEKYTPAHKCKKKQAYVMQLITEENEEDEENEDKGVEGEMASDMQLSLNAMWGTQGTQIMRIKGECGKEYCMF</sequence>